<reference evidence="2 3" key="1">
    <citation type="submission" date="2016-10" db="EMBL/GenBank/DDBJ databases">
        <authorList>
            <person name="de Groot N.N."/>
        </authorList>
    </citation>
    <scope>NUCLEOTIDE SEQUENCE [LARGE SCALE GENOMIC DNA]</scope>
    <source>
        <strain evidence="2 3">DSM 20117</strain>
    </source>
</reference>
<sequence length="153" mass="16579">MTGWNADTAAGPLGSGTVTLVEGTSFCISSANGDMYPEYPHGVFFQDTRILSRWSMTINGQPLESLAATMKEPYRALFAGRVPRSDGYADTPLIVERLREVGSGILEEITIRNYSADPAECMIALAVESDFADLFEVKGFPRAWSSTQGTDLG</sequence>
<dbReference type="Proteomes" id="UP000181917">
    <property type="component" value="Unassembled WGS sequence"/>
</dbReference>
<name>A0A1H1C2R4_9MICC</name>
<organism evidence="2 3">
    <name type="scientific">Crystallibacter crystallopoietes</name>
    <dbReference type="NCBI Taxonomy" id="37928"/>
    <lineage>
        <taxon>Bacteria</taxon>
        <taxon>Bacillati</taxon>
        <taxon>Actinomycetota</taxon>
        <taxon>Actinomycetes</taxon>
        <taxon>Micrococcales</taxon>
        <taxon>Micrococcaceae</taxon>
        <taxon>Crystallibacter</taxon>
    </lineage>
</organism>
<dbReference type="InterPro" id="IPR032856">
    <property type="entry name" value="GDE_N_bis"/>
</dbReference>
<proteinExistence type="predicted"/>
<dbReference type="AlphaFoldDB" id="A0A1H1C2R4"/>
<gene>
    <name evidence="2" type="ORF">SAMN04489742_1708</name>
</gene>
<dbReference type="STRING" id="37928.SAMN04489742_1708"/>
<feature type="domain" description="Putative glycogen debranching enzyme N-terminal" evidence="1">
    <location>
        <begin position="20"/>
        <end position="143"/>
    </location>
</feature>
<dbReference type="Pfam" id="PF14742">
    <property type="entry name" value="GDE_N_bis"/>
    <property type="match status" value="1"/>
</dbReference>
<dbReference type="EMBL" id="FNKH01000002">
    <property type="protein sequence ID" value="SDQ58502.1"/>
    <property type="molecule type" value="Genomic_DNA"/>
</dbReference>
<protein>
    <submittedName>
        <fullName evidence="2">N-terminal domain of (Some) glycogen debranching enzymes</fullName>
    </submittedName>
</protein>
<accession>A0A1H1C2R4</accession>
<evidence type="ECO:0000259" key="1">
    <source>
        <dbReference type="Pfam" id="PF14742"/>
    </source>
</evidence>
<keyword evidence="3" id="KW-1185">Reference proteome</keyword>
<evidence type="ECO:0000313" key="2">
    <source>
        <dbReference type="EMBL" id="SDQ58502.1"/>
    </source>
</evidence>
<evidence type="ECO:0000313" key="3">
    <source>
        <dbReference type="Proteomes" id="UP000181917"/>
    </source>
</evidence>